<evidence type="ECO:0000313" key="2">
    <source>
        <dbReference type="EMBL" id="RBM06731.1"/>
    </source>
</evidence>
<dbReference type="GO" id="GO:0008270">
    <property type="term" value="F:zinc ion binding"/>
    <property type="evidence" value="ECO:0007669"/>
    <property type="project" value="InterPro"/>
</dbReference>
<dbReference type="InterPro" id="IPR002711">
    <property type="entry name" value="HNH"/>
</dbReference>
<dbReference type="EMBL" id="QEXL01000010">
    <property type="protein sequence ID" value="RBM06731.1"/>
    <property type="molecule type" value="Genomic_DNA"/>
</dbReference>
<keyword evidence="2" id="KW-0255">Endonuclease</keyword>
<keyword evidence="2" id="KW-0540">Nuclease</keyword>
<dbReference type="GO" id="GO:0004519">
    <property type="term" value="F:endonuclease activity"/>
    <property type="evidence" value="ECO:0007669"/>
    <property type="project" value="UniProtKB-KW"/>
</dbReference>
<evidence type="ECO:0000259" key="1">
    <source>
        <dbReference type="SMART" id="SM00507"/>
    </source>
</evidence>
<dbReference type="SMART" id="SM00507">
    <property type="entry name" value="HNHc"/>
    <property type="match status" value="1"/>
</dbReference>
<sequence length="289" mass="32811">MLPGFLRCADPSCQTGRKGKGAGFRQFLLLACISRFYGGFGVAETKRNPPWTRDELILLLELYHELEGGWPRVGDPRVAALSNLLNSFWRSQGFDGATLRNDNGIRMKLMNLRAHDPAYANRAGLKAGNRLELEVWKDFEEKPQYLKETAHAIRRAIEEKLLSSADQEHDGTVDFEEVEASEGRVLTMLHHGRERSRKIIQAKKKHVLAKTGRLACEACGFDFAERYGERGHGFIECHHIRPLSELPDETKTRLDDLALVCANCHRMIHAQRPWLDIDALARLLDRSDA</sequence>
<dbReference type="GO" id="GO:0003676">
    <property type="term" value="F:nucleic acid binding"/>
    <property type="evidence" value="ECO:0007669"/>
    <property type="project" value="InterPro"/>
</dbReference>
<evidence type="ECO:0000313" key="3">
    <source>
        <dbReference type="Proteomes" id="UP000252680"/>
    </source>
</evidence>
<dbReference type="CDD" id="cd00085">
    <property type="entry name" value="HNHc"/>
    <property type="match status" value="1"/>
</dbReference>
<comment type="caution">
    <text evidence="2">The sequence shown here is derived from an EMBL/GenBank/DDBJ whole genome shotgun (WGS) entry which is preliminary data.</text>
</comment>
<keyword evidence="2" id="KW-0378">Hydrolase</keyword>
<name>A0A365YWT3_9PROT</name>
<organism evidence="2 3">
    <name type="scientific">Novacetimonas cocois</name>
    <dbReference type="NCBI Taxonomy" id="1747507"/>
    <lineage>
        <taxon>Bacteria</taxon>
        <taxon>Pseudomonadati</taxon>
        <taxon>Pseudomonadota</taxon>
        <taxon>Alphaproteobacteria</taxon>
        <taxon>Acetobacterales</taxon>
        <taxon>Acetobacteraceae</taxon>
        <taxon>Novacetimonas</taxon>
    </lineage>
</organism>
<reference evidence="2 3" key="1">
    <citation type="submission" date="2018-05" db="EMBL/GenBank/DDBJ databases">
        <title>Komagataeibacter cocois sp. nov., for a novel cellulose- producing strain isolated from coconut milk.</title>
        <authorList>
            <person name="Liu L."/>
            <person name="Wang Y."/>
            <person name="Liu S."/>
            <person name="Bi J."/>
            <person name="Chen H."/>
            <person name="Deng J."/>
            <person name="Zhang C."/>
            <person name="Hu Q."/>
            <person name="Li C."/>
        </authorList>
    </citation>
    <scope>NUCLEOTIDE SEQUENCE [LARGE SCALE GENOMIC DNA]</scope>
    <source>
        <strain evidence="2 3">WE7</strain>
    </source>
</reference>
<dbReference type="Proteomes" id="UP000252680">
    <property type="component" value="Unassembled WGS sequence"/>
</dbReference>
<dbReference type="OrthoDB" id="7220022at2"/>
<gene>
    <name evidence="2" type="ORF">NJLHNGOC_08685</name>
</gene>
<accession>A0A365YWT3</accession>
<dbReference type="Pfam" id="PF01844">
    <property type="entry name" value="HNH"/>
    <property type="match status" value="1"/>
</dbReference>
<dbReference type="AlphaFoldDB" id="A0A365YWT3"/>
<protein>
    <submittedName>
        <fullName evidence="2">HNH endonuclease</fullName>
    </submittedName>
</protein>
<feature type="domain" description="HNH nuclease" evidence="1">
    <location>
        <begin position="203"/>
        <end position="266"/>
    </location>
</feature>
<dbReference type="InterPro" id="IPR003615">
    <property type="entry name" value="HNH_nuc"/>
</dbReference>
<proteinExistence type="predicted"/>
<keyword evidence="3" id="KW-1185">Reference proteome</keyword>